<dbReference type="InterPro" id="IPR005743">
    <property type="entry name" value="GyrA"/>
</dbReference>
<sequence>MTYQQTFRLCRSVGWALSASPGTSKKMALAAAPRVLGAGVLSQKLTLTSWRTDRILQLSSLRRQSLFRKERCKLGGLRNSFPDVRCFAALRKNAGDNSRDSGSENGKSGRESSRAQAAVGELSDGGAWDDDSSNEEQDTGEGRPEDARVVQYELHKEASESYLAYAMAVIVGRALPDVRDGLKPVHRRILFAMHELGLSSRKPFRKCARVVGEVLGKFHPHGDTAVYDALVRMAQSFSLRSPLINGHGNFGSIDADPPAAMRYTECRLQALSESMLLTDLEADTVNYIPNFDNSQMEPVVLPARLPNVLLNGASGIAVGMATNIPPHNLGEVVDALISLIENPNATVQELMEHIPGPDFPTGGQILGTSGLLEVYRTGRGGLTVRGKAEVEELDKRGSRSAIIISEIPYKTNKAALVEKIADLVNDKTLEGISDIRDESDRDGMRIVIELKRGAEPGIVLNSIYKHTTLQSRFSCNMVGIVNGEPMTLGLKDLLQHFLEFRIEVIERRAKYHLHRCQEREHTVKGILIGLENLDSVVTIIRGAKDTHAALQGLQQELGVSHVQADALLGMPLRRLTSLERNKLLDEEKELAAQISELQLLLQSRHRVLQVIEKEALALKKEYGTPRLTSIEQGGDGEINDVDVIANVETLVTLSEKGYIKRMAPDTFTAQTRGTAGKSAGRLRNDDALSRFFACKTHDYVLFFSERGVVYSIRAYQIPECSRTSAGNPLVQILPVPPGERITSVMSVDEFAEDQYLVMLTTAGYIKRTALSFFSAIRPTGIVAIQLVPGDELRWVRRAVEEDEVVISSEGGMLVRVSCDNDKLRARGRATRGVRAMKLKPGDKLAAMDIVPASLLEEGEETKKCKGEEHCLLFVSKNGYGKRVPINAFDTGTLGRMGVIGCKLKKGDSVASLYVSGVLSADGQTEEEVVVGSHQGIMNRLRVRDISVQSRTAKGVRIMRLEEGDEVKSVSLLTGHEDVAEESKTPAKEAVTV</sequence>
<evidence type="ECO:0000256" key="9">
    <source>
        <dbReference type="ARBA" id="ARBA00023125"/>
    </source>
</evidence>
<comment type="caution">
    <text evidence="15">The sequence shown here is derived from an EMBL/GenBank/DDBJ whole genome shotgun (WGS) entry which is preliminary data.</text>
</comment>
<evidence type="ECO:0000256" key="12">
    <source>
        <dbReference type="PROSITE-ProRule" id="PRU01384"/>
    </source>
</evidence>
<dbReference type="NCBIfam" id="NF004043">
    <property type="entry name" value="PRK05560.1"/>
    <property type="match status" value="1"/>
</dbReference>
<dbReference type="InterPro" id="IPR013758">
    <property type="entry name" value="Topo_IIA_A/C_ab"/>
</dbReference>
<evidence type="ECO:0000256" key="7">
    <source>
        <dbReference type="ARBA" id="ARBA00022840"/>
    </source>
</evidence>
<dbReference type="NCBIfam" id="TIGR01063">
    <property type="entry name" value="gyrA"/>
    <property type="match status" value="1"/>
</dbReference>
<dbReference type="InterPro" id="IPR013757">
    <property type="entry name" value="Topo_IIA_A_a_sf"/>
</dbReference>
<dbReference type="NCBIfam" id="NF004044">
    <property type="entry name" value="PRK05561.1"/>
    <property type="match status" value="1"/>
</dbReference>
<comment type="catalytic activity">
    <reaction evidence="1 12">
        <text>ATP-dependent breakage, passage and rejoining of double-stranded DNA.</text>
        <dbReference type="EC" id="5.6.2.2"/>
    </reaction>
</comment>
<gene>
    <name evidence="15" type="ORF">R1flu_012908</name>
</gene>
<reference evidence="15 16" key="1">
    <citation type="submission" date="2024-09" db="EMBL/GenBank/DDBJ databases">
        <title>Chromosome-scale assembly of Riccia fluitans.</title>
        <authorList>
            <person name="Paukszto L."/>
            <person name="Sawicki J."/>
            <person name="Karawczyk K."/>
            <person name="Piernik-Szablinska J."/>
            <person name="Szczecinska M."/>
            <person name="Mazdziarz M."/>
        </authorList>
    </citation>
    <scope>NUCLEOTIDE SEQUENCE [LARGE SCALE GENOMIC DNA]</scope>
    <source>
        <strain evidence="15">Rf_01</strain>
        <tissue evidence="15">Aerial parts of the thallus</tissue>
    </source>
</reference>
<dbReference type="GO" id="GO:0006265">
    <property type="term" value="P:DNA topological change"/>
    <property type="evidence" value="ECO:0007669"/>
    <property type="project" value="UniProtKB-UniRule"/>
</dbReference>
<keyword evidence="6" id="KW-0547">Nucleotide-binding</keyword>
<dbReference type="HAMAP" id="MF_01897">
    <property type="entry name" value="GyrA"/>
    <property type="match status" value="1"/>
</dbReference>
<name>A0ABD1ZC03_9MARC</name>
<protein>
    <recommendedName>
        <fullName evidence="11">DNA gyrase subunit A, chloroplastic/mitochondrial</fullName>
        <ecNumber evidence="5">5.6.2.2</ecNumber>
    </recommendedName>
</protein>
<dbReference type="PROSITE" id="PS52040">
    <property type="entry name" value="TOPO_IIA"/>
    <property type="match status" value="1"/>
</dbReference>
<dbReference type="Gene3D" id="1.10.268.10">
    <property type="entry name" value="Topoisomerase, domain 3"/>
    <property type="match status" value="1"/>
</dbReference>
<dbReference type="Pfam" id="PF03989">
    <property type="entry name" value="DNA_gyraseA_C"/>
    <property type="match status" value="6"/>
</dbReference>
<dbReference type="Gene3D" id="3.30.1360.40">
    <property type="match status" value="1"/>
</dbReference>
<organism evidence="15 16">
    <name type="scientific">Riccia fluitans</name>
    <dbReference type="NCBI Taxonomy" id="41844"/>
    <lineage>
        <taxon>Eukaryota</taxon>
        <taxon>Viridiplantae</taxon>
        <taxon>Streptophyta</taxon>
        <taxon>Embryophyta</taxon>
        <taxon>Marchantiophyta</taxon>
        <taxon>Marchantiopsida</taxon>
        <taxon>Marchantiidae</taxon>
        <taxon>Marchantiales</taxon>
        <taxon>Ricciaceae</taxon>
        <taxon>Riccia</taxon>
    </lineage>
</organism>
<evidence type="ECO:0000256" key="13">
    <source>
        <dbReference type="SAM" id="MobiDB-lite"/>
    </source>
</evidence>
<keyword evidence="10 12" id="KW-0413">Isomerase</keyword>
<evidence type="ECO:0000313" key="16">
    <source>
        <dbReference type="Proteomes" id="UP001605036"/>
    </source>
</evidence>
<evidence type="ECO:0000256" key="4">
    <source>
        <dbReference type="ARBA" id="ARBA00008263"/>
    </source>
</evidence>
<evidence type="ECO:0000256" key="3">
    <source>
        <dbReference type="ARBA" id="ARBA00004229"/>
    </source>
</evidence>
<dbReference type="InterPro" id="IPR035516">
    <property type="entry name" value="Gyrase/topoIV_suA_C"/>
</dbReference>
<dbReference type="InterPro" id="IPR006691">
    <property type="entry name" value="GyrA/parC_rep"/>
</dbReference>
<feature type="domain" description="Topo IIA-type catalytic" evidence="14">
    <location>
        <begin position="175"/>
        <end position="643"/>
    </location>
</feature>
<dbReference type="InterPro" id="IPR013760">
    <property type="entry name" value="Topo_IIA-like_dom_sf"/>
</dbReference>
<dbReference type="SUPFAM" id="SSF56719">
    <property type="entry name" value="Type II DNA topoisomerase"/>
    <property type="match status" value="1"/>
</dbReference>
<dbReference type="AlphaFoldDB" id="A0ABD1ZC03"/>
<dbReference type="SUPFAM" id="SSF101904">
    <property type="entry name" value="GyrA/ParC C-terminal domain-like"/>
    <property type="match status" value="1"/>
</dbReference>
<dbReference type="Gene3D" id="3.90.199.10">
    <property type="entry name" value="Topoisomerase II, domain 5"/>
    <property type="match status" value="1"/>
</dbReference>
<dbReference type="GO" id="GO:0005739">
    <property type="term" value="C:mitochondrion"/>
    <property type="evidence" value="ECO:0007669"/>
    <property type="project" value="UniProtKB-SubCell"/>
</dbReference>
<dbReference type="FunFam" id="2.120.10.90:FF:000007">
    <property type="entry name" value="DNA gyrase subunit A"/>
    <property type="match status" value="1"/>
</dbReference>
<dbReference type="EMBL" id="JBHFFA010000002">
    <property type="protein sequence ID" value="KAL2645321.1"/>
    <property type="molecule type" value="Genomic_DNA"/>
</dbReference>
<dbReference type="FunFam" id="1.10.268.10:FF:000001">
    <property type="entry name" value="DNA gyrase subunit A"/>
    <property type="match status" value="1"/>
</dbReference>
<dbReference type="SMART" id="SM00434">
    <property type="entry name" value="TOP4c"/>
    <property type="match status" value="1"/>
</dbReference>
<dbReference type="Proteomes" id="UP001605036">
    <property type="component" value="Unassembled WGS sequence"/>
</dbReference>
<dbReference type="InterPro" id="IPR050220">
    <property type="entry name" value="Type_II_DNA_Topoisomerases"/>
</dbReference>
<feature type="active site" description="O-(5'-phospho-DNA)-tyrosine intermediate" evidence="12">
    <location>
        <position position="263"/>
    </location>
</feature>
<comment type="subcellular location">
    <subcellularLocation>
        <location evidence="2">Mitochondrion</location>
    </subcellularLocation>
    <subcellularLocation>
        <location evidence="3">Plastid</location>
        <location evidence="3">Chloroplast</location>
    </subcellularLocation>
</comment>
<feature type="compositionally biased region" description="Acidic residues" evidence="13">
    <location>
        <begin position="127"/>
        <end position="139"/>
    </location>
</feature>
<dbReference type="InterPro" id="IPR002205">
    <property type="entry name" value="Topo_IIA_dom_A"/>
</dbReference>
<proteinExistence type="inferred from homology"/>
<dbReference type="GO" id="GO:0003918">
    <property type="term" value="F:DNA topoisomerase type II (double strand cut, ATP-hydrolyzing) activity"/>
    <property type="evidence" value="ECO:0007669"/>
    <property type="project" value="UniProtKB-EC"/>
</dbReference>
<keyword evidence="9 12" id="KW-0238">DNA-binding</keyword>
<dbReference type="GO" id="GO:0003677">
    <property type="term" value="F:DNA binding"/>
    <property type="evidence" value="ECO:0007669"/>
    <property type="project" value="UniProtKB-UniRule"/>
</dbReference>
<evidence type="ECO:0000256" key="5">
    <source>
        <dbReference type="ARBA" id="ARBA00012895"/>
    </source>
</evidence>
<evidence type="ECO:0000256" key="8">
    <source>
        <dbReference type="ARBA" id="ARBA00023029"/>
    </source>
</evidence>
<dbReference type="Pfam" id="PF00521">
    <property type="entry name" value="DNA_topoisoIV"/>
    <property type="match status" value="1"/>
</dbReference>
<evidence type="ECO:0000256" key="11">
    <source>
        <dbReference type="ARBA" id="ARBA00074255"/>
    </source>
</evidence>
<evidence type="ECO:0000256" key="10">
    <source>
        <dbReference type="ARBA" id="ARBA00023235"/>
    </source>
</evidence>
<dbReference type="FunFam" id="3.90.199.10:FF:000001">
    <property type="entry name" value="DNA gyrase subunit A"/>
    <property type="match status" value="1"/>
</dbReference>
<comment type="similarity">
    <text evidence="4">Belongs to the type II topoisomerase GyrA/ParC subunit family.</text>
</comment>
<accession>A0ABD1ZC03</accession>
<evidence type="ECO:0000256" key="1">
    <source>
        <dbReference type="ARBA" id="ARBA00000185"/>
    </source>
</evidence>
<dbReference type="PANTHER" id="PTHR43493">
    <property type="entry name" value="DNA GYRASE/TOPOISOMERASE SUBUNIT A"/>
    <property type="match status" value="1"/>
</dbReference>
<feature type="compositionally biased region" description="Basic and acidic residues" evidence="13">
    <location>
        <begin position="94"/>
        <end position="113"/>
    </location>
</feature>
<dbReference type="Gene3D" id="2.120.10.90">
    <property type="entry name" value="DNA gyrase/topoisomerase IV, subunit A, C-terminal"/>
    <property type="match status" value="1"/>
</dbReference>
<keyword evidence="16" id="KW-1185">Reference proteome</keyword>
<keyword evidence="7" id="KW-0067">ATP-binding</keyword>
<dbReference type="GO" id="GO:0009507">
    <property type="term" value="C:chloroplast"/>
    <property type="evidence" value="ECO:0007669"/>
    <property type="project" value="UniProtKB-SubCell"/>
</dbReference>
<evidence type="ECO:0000259" key="14">
    <source>
        <dbReference type="PROSITE" id="PS52040"/>
    </source>
</evidence>
<dbReference type="GO" id="GO:0005524">
    <property type="term" value="F:ATP binding"/>
    <property type="evidence" value="ECO:0007669"/>
    <property type="project" value="UniProtKB-KW"/>
</dbReference>
<dbReference type="PANTHER" id="PTHR43493:SF5">
    <property type="entry name" value="DNA GYRASE SUBUNIT A, CHLOROPLASTIC_MITOCHONDRIAL"/>
    <property type="match status" value="1"/>
</dbReference>
<feature type="region of interest" description="Disordered" evidence="13">
    <location>
        <begin position="94"/>
        <end position="146"/>
    </location>
</feature>
<keyword evidence="8 12" id="KW-0799">Topoisomerase</keyword>
<dbReference type="EC" id="5.6.2.2" evidence="5"/>
<dbReference type="CDD" id="cd00187">
    <property type="entry name" value="TOP4c"/>
    <property type="match status" value="1"/>
</dbReference>
<dbReference type="FunFam" id="3.30.1360.40:FF:000002">
    <property type="entry name" value="DNA gyrase subunit A"/>
    <property type="match status" value="1"/>
</dbReference>
<evidence type="ECO:0000256" key="6">
    <source>
        <dbReference type="ARBA" id="ARBA00022741"/>
    </source>
</evidence>
<evidence type="ECO:0000256" key="2">
    <source>
        <dbReference type="ARBA" id="ARBA00004173"/>
    </source>
</evidence>
<evidence type="ECO:0000313" key="15">
    <source>
        <dbReference type="EMBL" id="KAL2645321.1"/>
    </source>
</evidence>